<protein>
    <submittedName>
        <fullName evidence="5">Mycofactocin system transcriptional regulator</fullName>
    </submittedName>
</protein>
<dbReference type="Proteomes" id="UP000011910">
    <property type="component" value="Unassembled WGS sequence"/>
</dbReference>
<feature type="coiled-coil region" evidence="3">
    <location>
        <begin position="38"/>
        <end position="65"/>
    </location>
</feature>
<sequence>MFIRWGFKRVTMDDIAREMSMSKKTIYQFFKDKNEMVCAVTEEHLQKEEALMEQLERESENVIEFLVKITTMIRQHMTRVNPSALMDLQRHYPDGWKIFVDYKTRVFHQSLVRTLARGIQEGYFREDINPEIIAILRIEQVQLCFEDRVFPRNRFDMTDVQLQVFRHFVEGIMTQKGRDLLETYKTTLQPHETLL</sequence>
<dbReference type="PROSITE" id="PS50977">
    <property type="entry name" value="HTH_TETR_2"/>
    <property type="match status" value="1"/>
</dbReference>
<evidence type="ECO:0000256" key="3">
    <source>
        <dbReference type="SAM" id="Coils"/>
    </source>
</evidence>
<evidence type="ECO:0000313" key="5">
    <source>
        <dbReference type="EMBL" id="EMR02788.1"/>
    </source>
</evidence>
<dbReference type="SUPFAM" id="SSF46689">
    <property type="entry name" value="Homeodomain-like"/>
    <property type="match status" value="1"/>
</dbReference>
<evidence type="ECO:0000313" key="6">
    <source>
        <dbReference type="Proteomes" id="UP000011910"/>
    </source>
</evidence>
<organism evidence="5 6">
    <name type="scientific">Cesiribacter andamanensis AMV16</name>
    <dbReference type="NCBI Taxonomy" id="1279009"/>
    <lineage>
        <taxon>Bacteria</taxon>
        <taxon>Pseudomonadati</taxon>
        <taxon>Bacteroidota</taxon>
        <taxon>Cytophagia</taxon>
        <taxon>Cytophagales</taxon>
        <taxon>Cesiribacteraceae</taxon>
        <taxon>Cesiribacter</taxon>
    </lineage>
</organism>
<dbReference type="Gene3D" id="1.10.357.10">
    <property type="entry name" value="Tetracycline Repressor, domain 2"/>
    <property type="match status" value="1"/>
</dbReference>
<dbReference type="Pfam" id="PF00440">
    <property type="entry name" value="TetR_N"/>
    <property type="match status" value="1"/>
</dbReference>
<reference evidence="5 6" key="1">
    <citation type="journal article" date="2013" name="Genome Announc.">
        <title>Draft Genome Sequence of Cesiribacter andamanensis Strain AMV16T, Isolated from a Soil Sample from a Mud Volcano in the Andaman Islands, India.</title>
        <authorList>
            <person name="Shivaji S."/>
            <person name="Ara S."/>
            <person name="Begum Z."/>
            <person name="Srinivas T.N."/>
            <person name="Singh A."/>
            <person name="Kumar Pinnaka A."/>
        </authorList>
    </citation>
    <scope>NUCLEOTIDE SEQUENCE [LARGE SCALE GENOMIC DNA]</scope>
    <source>
        <strain evidence="5 6">AMV16</strain>
    </source>
</reference>
<evidence type="ECO:0000259" key="4">
    <source>
        <dbReference type="PROSITE" id="PS50977"/>
    </source>
</evidence>
<accession>M7N2A9</accession>
<dbReference type="Gene3D" id="1.10.10.60">
    <property type="entry name" value="Homeodomain-like"/>
    <property type="match status" value="1"/>
</dbReference>
<dbReference type="InterPro" id="IPR001647">
    <property type="entry name" value="HTH_TetR"/>
</dbReference>
<dbReference type="PANTHER" id="PTHR30328:SF54">
    <property type="entry name" value="HTH-TYPE TRANSCRIPTIONAL REPRESSOR SCO4008"/>
    <property type="match status" value="1"/>
</dbReference>
<gene>
    <name evidence="5" type="ORF">ADICEAN_02063</name>
</gene>
<dbReference type="InterPro" id="IPR050109">
    <property type="entry name" value="HTH-type_TetR-like_transc_reg"/>
</dbReference>
<evidence type="ECO:0000256" key="2">
    <source>
        <dbReference type="PROSITE-ProRule" id="PRU00335"/>
    </source>
</evidence>
<evidence type="ECO:0000256" key="1">
    <source>
        <dbReference type="ARBA" id="ARBA00023125"/>
    </source>
</evidence>
<dbReference type="InterPro" id="IPR009057">
    <property type="entry name" value="Homeodomain-like_sf"/>
</dbReference>
<dbReference type="eggNOG" id="COG1309">
    <property type="taxonomic scope" value="Bacteria"/>
</dbReference>
<dbReference type="STRING" id="1279009.ADICEAN_02063"/>
<proteinExistence type="predicted"/>
<dbReference type="GO" id="GO:0003677">
    <property type="term" value="F:DNA binding"/>
    <property type="evidence" value="ECO:0007669"/>
    <property type="project" value="UniProtKB-UniRule"/>
</dbReference>
<feature type="domain" description="HTH tetR-type" evidence="4">
    <location>
        <begin position="1"/>
        <end position="48"/>
    </location>
</feature>
<name>M7N2A9_9BACT</name>
<keyword evidence="3" id="KW-0175">Coiled coil</keyword>
<dbReference type="InterPro" id="IPR036271">
    <property type="entry name" value="Tet_transcr_reg_TetR-rel_C_sf"/>
</dbReference>
<dbReference type="AlphaFoldDB" id="M7N2A9"/>
<feature type="DNA-binding region" description="H-T-H motif" evidence="2">
    <location>
        <begin position="11"/>
        <end position="30"/>
    </location>
</feature>
<dbReference type="EMBL" id="AODQ01000045">
    <property type="protein sequence ID" value="EMR02788.1"/>
    <property type="molecule type" value="Genomic_DNA"/>
</dbReference>
<keyword evidence="6" id="KW-1185">Reference proteome</keyword>
<comment type="caution">
    <text evidence="5">The sequence shown here is derived from an EMBL/GenBank/DDBJ whole genome shotgun (WGS) entry which is preliminary data.</text>
</comment>
<dbReference type="PANTHER" id="PTHR30328">
    <property type="entry name" value="TRANSCRIPTIONAL REPRESSOR"/>
    <property type="match status" value="1"/>
</dbReference>
<dbReference type="SUPFAM" id="SSF48498">
    <property type="entry name" value="Tetracyclin repressor-like, C-terminal domain"/>
    <property type="match status" value="1"/>
</dbReference>
<keyword evidence="1 2" id="KW-0238">DNA-binding</keyword>